<evidence type="ECO:0000313" key="3">
    <source>
        <dbReference type="Proteomes" id="UP000642748"/>
    </source>
</evidence>
<protein>
    <recommendedName>
        <fullName evidence="4">DUF5134 domain-containing protein</fullName>
    </recommendedName>
</protein>
<gene>
    <name evidence="2" type="ORF">Raf01_41140</name>
</gene>
<reference evidence="2" key="1">
    <citation type="submission" date="2021-01" db="EMBL/GenBank/DDBJ databases">
        <title>Whole genome shotgun sequence of Rugosimonospora africana NBRC 104875.</title>
        <authorList>
            <person name="Komaki H."/>
            <person name="Tamura T."/>
        </authorList>
    </citation>
    <scope>NUCLEOTIDE SEQUENCE</scope>
    <source>
        <strain evidence="2">NBRC 104875</strain>
    </source>
</reference>
<accession>A0A8J3VRC0</accession>
<dbReference type="EMBL" id="BONZ01000038">
    <property type="protein sequence ID" value="GIH15942.1"/>
    <property type="molecule type" value="Genomic_DNA"/>
</dbReference>
<keyword evidence="1" id="KW-1133">Transmembrane helix</keyword>
<feature type="transmembrane region" description="Helical" evidence="1">
    <location>
        <begin position="12"/>
        <end position="31"/>
    </location>
</feature>
<dbReference type="InterPro" id="IPR033458">
    <property type="entry name" value="DUF5134"/>
</dbReference>
<dbReference type="Proteomes" id="UP000642748">
    <property type="component" value="Unassembled WGS sequence"/>
</dbReference>
<evidence type="ECO:0000256" key="1">
    <source>
        <dbReference type="SAM" id="Phobius"/>
    </source>
</evidence>
<feature type="transmembrane region" description="Helical" evidence="1">
    <location>
        <begin position="66"/>
        <end position="82"/>
    </location>
</feature>
<organism evidence="2 3">
    <name type="scientific">Rugosimonospora africana</name>
    <dbReference type="NCBI Taxonomy" id="556532"/>
    <lineage>
        <taxon>Bacteria</taxon>
        <taxon>Bacillati</taxon>
        <taxon>Actinomycetota</taxon>
        <taxon>Actinomycetes</taxon>
        <taxon>Micromonosporales</taxon>
        <taxon>Micromonosporaceae</taxon>
        <taxon>Rugosimonospora</taxon>
    </lineage>
</organism>
<proteinExistence type="predicted"/>
<feature type="transmembrane region" description="Helical" evidence="1">
    <location>
        <begin position="102"/>
        <end position="125"/>
    </location>
</feature>
<feature type="transmembrane region" description="Helical" evidence="1">
    <location>
        <begin position="145"/>
        <end position="172"/>
    </location>
</feature>
<dbReference type="AlphaFoldDB" id="A0A8J3VRC0"/>
<dbReference type="RefSeq" id="WP_203919548.1">
    <property type="nucleotide sequence ID" value="NZ_BONZ01000038.1"/>
</dbReference>
<comment type="caution">
    <text evidence="2">The sequence shown here is derived from an EMBL/GenBank/DDBJ whole genome shotgun (WGS) entry which is preliminary data.</text>
</comment>
<keyword evidence="3" id="KW-1185">Reference proteome</keyword>
<evidence type="ECO:0008006" key="4">
    <source>
        <dbReference type="Google" id="ProtNLM"/>
    </source>
</evidence>
<keyword evidence="1" id="KW-0472">Membrane</keyword>
<evidence type="ECO:0000313" key="2">
    <source>
        <dbReference type="EMBL" id="GIH15942.1"/>
    </source>
</evidence>
<keyword evidence="1" id="KW-0812">Transmembrane</keyword>
<name>A0A8J3VRC0_9ACTN</name>
<sequence>MAASLELRWPLALAFAALGGYCLVRCVWPAARSGHAVCDRVSDAAHAAMSVAMVAMLWAPRPGDRWGLQPAAFAVLAGWFLVRATGRAHSRRHRIGLVHQGVVMAAMCWMLLAASPVGSSVSGVLGGGSATMPMPGAVGHATGAVTTGAVTSGAVTTGVLAGYLALAALWWLRAATVAGSPARASTADGRVLSGPALSGPVVSGPVVSEPVVSGPVASGSALFGPAVSGPALSGAALFGAALFGPVGENTCQALMATAMVVALLASL</sequence>
<dbReference type="Pfam" id="PF17197">
    <property type="entry name" value="DUF5134"/>
    <property type="match status" value="1"/>
</dbReference>